<evidence type="ECO:0000256" key="2">
    <source>
        <dbReference type="SAM" id="Phobius"/>
    </source>
</evidence>
<dbReference type="GO" id="GO:0043531">
    <property type="term" value="F:ADP binding"/>
    <property type="evidence" value="ECO:0007669"/>
    <property type="project" value="InterPro"/>
</dbReference>
<dbReference type="OrthoDB" id="5355526at2759"/>
<dbReference type="Proteomes" id="UP000799770">
    <property type="component" value="Unassembled WGS sequence"/>
</dbReference>
<keyword evidence="2" id="KW-0812">Transmembrane</keyword>
<accession>A0A6A5ZE09</accession>
<evidence type="ECO:0000256" key="1">
    <source>
        <dbReference type="SAM" id="MobiDB-lite"/>
    </source>
</evidence>
<evidence type="ECO:0000259" key="3">
    <source>
        <dbReference type="Pfam" id="PF00931"/>
    </source>
</evidence>
<protein>
    <submittedName>
        <fullName evidence="5">Uncharacterized protein</fullName>
    </submittedName>
</protein>
<dbReference type="InterPro" id="IPR002182">
    <property type="entry name" value="NB-ARC"/>
</dbReference>
<gene>
    <name evidence="5" type="ORF">BDV96DRAFT_644901</name>
</gene>
<evidence type="ECO:0000313" key="5">
    <source>
        <dbReference type="EMBL" id="KAF2117486.1"/>
    </source>
</evidence>
<dbReference type="SUPFAM" id="SSF52540">
    <property type="entry name" value="P-loop containing nucleoside triphosphate hydrolases"/>
    <property type="match status" value="1"/>
</dbReference>
<organism evidence="5 6">
    <name type="scientific">Lophiotrema nucula</name>
    <dbReference type="NCBI Taxonomy" id="690887"/>
    <lineage>
        <taxon>Eukaryota</taxon>
        <taxon>Fungi</taxon>
        <taxon>Dikarya</taxon>
        <taxon>Ascomycota</taxon>
        <taxon>Pezizomycotina</taxon>
        <taxon>Dothideomycetes</taxon>
        <taxon>Pleosporomycetidae</taxon>
        <taxon>Pleosporales</taxon>
        <taxon>Lophiotremataceae</taxon>
        <taxon>Lophiotrema</taxon>
    </lineage>
</organism>
<name>A0A6A5ZE09_9PLEO</name>
<evidence type="ECO:0000259" key="4">
    <source>
        <dbReference type="Pfam" id="PF25000"/>
    </source>
</evidence>
<dbReference type="PANTHER" id="PTHR35205">
    <property type="entry name" value="NB-ARC AND TPR DOMAIN PROTEIN"/>
    <property type="match status" value="1"/>
</dbReference>
<dbReference type="AlphaFoldDB" id="A0A6A5ZE09"/>
<dbReference type="InterPro" id="IPR056681">
    <property type="entry name" value="DUF7779"/>
</dbReference>
<keyword evidence="2" id="KW-1133">Transmembrane helix</keyword>
<feature type="region of interest" description="Disordered" evidence="1">
    <location>
        <begin position="874"/>
        <end position="900"/>
    </location>
</feature>
<dbReference type="Gene3D" id="3.40.50.300">
    <property type="entry name" value="P-loop containing nucleotide triphosphate hydrolases"/>
    <property type="match status" value="1"/>
</dbReference>
<feature type="transmembrane region" description="Helical" evidence="2">
    <location>
        <begin position="1210"/>
        <end position="1232"/>
    </location>
</feature>
<reference evidence="5" key="1">
    <citation type="journal article" date="2020" name="Stud. Mycol.">
        <title>101 Dothideomycetes genomes: a test case for predicting lifestyles and emergence of pathogens.</title>
        <authorList>
            <person name="Haridas S."/>
            <person name="Albert R."/>
            <person name="Binder M."/>
            <person name="Bloem J."/>
            <person name="Labutti K."/>
            <person name="Salamov A."/>
            <person name="Andreopoulos B."/>
            <person name="Baker S."/>
            <person name="Barry K."/>
            <person name="Bills G."/>
            <person name="Bluhm B."/>
            <person name="Cannon C."/>
            <person name="Castanera R."/>
            <person name="Culley D."/>
            <person name="Daum C."/>
            <person name="Ezra D."/>
            <person name="Gonzalez J."/>
            <person name="Henrissat B."/>
            <person name="Kuo A."/>
            <person name="Liang C."/>
            <person name="Lipzen A."/>
            <person name="Lutzoni F."/>
            <person name="Magnuson J."/>
            <person name="Mondo S."/>
            <person name="Nolan M."/>
            <person name="Ohm R."/>
            <person name="Pangilinan J."/>
            <person name="Park H.-J."/>
            <person name="Ramirez L."/>
            <person name="Alfaro M."/>
            <person name="Sun H."/>
            <person name="Tritt A."/>
            <person name="Yoshinaga Y."/>
            <person name="Zwiers L.-H."/>
            <person name="Turgeon B."/>
            <person name="Goodwin S."/>
            <person name="Spatafora J."/>
            <person name="Crous P."/>
            <person name="Grigoriev I."/>
        </authorList>
    </citation>
    <scope>NUCLEOTIDE SEQUENCE</scope>
    <source>
        <strain evidence="5">CBS 627.86</strain>
    </source>
</reference>
<sequence length="1264" mass="140663">MADTLSIAALTIAKENSRPPRRYPGRKHSNESLKGTATYGGGTLFDQLDEEAQNQIQTFFEELVNVIEEAHQILERRHGSTASPSAPFSLISIVVVPAPEGPPVSEWSDASGSWLHKLSDDVGPQAEIWEYIFSRKREDIYPSYRIESRELADEVFERDSQVNHSSHAPLLFVTAGTGGILVKETFHRYRSNLDRMLSGIVFLGAPHITTDVAQAQATLDLLSKSGVGEPWSMNYQALMETCRAFTSSYPSVPILSVYETRGTKLAKNPFSSALWKMRGTRSRNPIILPESLCEIGVQSETLIAADTDHFGICKVPVTSPAFAMITKLAKGVQAGPRSRRVTLISRSSSIEALVDFQVDFPQDYLEISFPYFSPSIPNQTVPFHGRQDILCKIDDFLLPSSVAHEDSETSQVRSLALCGLGGIGKTSIAVEYAYTRRNSFDAIFWVKADDNDTLAQGFASIAKQLELVSNPEEHLDMVVSRDRLLEWLADPDRAHHEDSSYPNWLLIFDGADDIDILSDYWPREGRGAVLVTSRDQSVKDVYCKTSVDTQPFDPQESIDLIRELDGNTTTQKDDGPLTILAESLGGLPFAIVQAATVMRRLSISCAELVWILHESDTVDFEVCANFVHFWGLNTLDASARALLEVISMLDPDTPIKKLLEQKPRNLRMKYPTDGLDHAEARRKLLSLSLIEMKDAAKIRMNPLVRTAIKRLMNTSRLLTTIDSVISLLKQAWEDQIIGFSAILPSLSPLLPDILRLVPKLTSVDREFHIFIQEALRHSRTGDIPGTSASRALEQLLHVLEESPNITFGIAPERGFGDMGLGKVKGGFDLGLVEPGKDRFTVVDNGDNDRGRSVAEFVNESDAEDLMLPEEFSIHGADDEDTSSNVDSIEPRDQNPSTNKRTSNLAQIWTSALIKTGILEPPLPKERRRLRWKCACGLRGFDDLREGAPNGLQYLKDRIEAESGISVTVSTTSRERYNWPSGTAVTRACRGAWTSVRHWATFSSSSHPQKQSSALPQHHPVVLSAIQTQQPATSAPDPLLLLSCVRKGRGKRLVQDDVKKVSNDQELVHFLRTLYKTHRSKYRSIFSLSDVHSLALVKFQLLLGGTVATRHHQLYCKAQNCECLPPMYLILSSSQSQAEYKCDPVPADTEPPIPPELFWHLFTEPDCVKNTQKWILAQVPKRIKDELEGDMSKAVFGWGVDFQEGWSPFKVTLLILGGFVMSSIVFGVVWTVMKKDLQGAFGVSSWLVTLGAILLTLIVIRKSEM</sequence>
<feature type="domain" description="DUF7779" evidence="4">
    <location>
        <begin position="630"/>
        <end position="716"/>
    </location>
</feature>
<evidence type="ECO:0000313" key="6">
    <source>
        <dbReference type="Proteomes" id="UP000799770"/>
    </source>
</evidence>
<feature type="transmembrane region" description="Helical" evidence="2">
    <location>
        <begin position="1238"/>
        <end position="1259"/>
    </location>
</feature>
<dbReference type="InterPro" id="IPR027417">
    <property type="entry name" value="P-loop_NTPase"/>
</dbReference>
<dbReference type="PANTHER" id="PTHR35205:SF1">
    <property type="entry name" value="ZU5 DOMAIN-CONTAINING PROTEIN"/>
    <property type="match status" value="1"/>
</dbReference>
<feature type="domain" description="NB-ARC" evidence="3">
    <location>
        <begin position="409"/>
        <end position="563"/>
    </location>
</feature>
<dbReference type="EMBL" id="ML977319">
    <property type="protein sequence ID" value="KAF2117486.1"/>
    <property type="molecule type" value="Genomic_DNA"/>
</dbReference>
<dbReference type="Pfam" id="PF25000">
    <property type="entry name" value="DUF7779"/>
    <property type="match status" value="1"/>
</dbReference>
<keyword evidence="2" id="KW-0472">Membrane</keyword>
<proteinExistence type="predicted"/>
<dbReference type="Pfam" id="PF00931">
    <property type="entry name" value="NB-ARC"/>
    <property type="match status" value="1"/>
</dbReference>
<keyword evidence="6" id="KW-1185">Reference proteome</keyword>